<keyword evidence="4 5" id="KW-1015">Disulfide bond</keyword>
<dbReference type="EMBL" id="KZ613937">
    <property type="protein sequence ID" value="PMD48763.1"/>
    <property type="molecule type" value="Genomic_DNA"/>
</dbReference>
<organism evidence="8 9">
    <name type="scientific">Hyaloscypha variabilis (strain UAMH 11265 / GT02V1 / F)</name>
    <name type="common">Meliniomyces variabilis</name>
    <dbReference type="NCBI Taxonomy" id="1149755"/>
    <lineage>
        <taxon>Eukaryota</taxon>
        <taxon>Fungi</taxon>
        <taxon>Dikarya</taxon>
        <taxon>Ascomycota</taxon>
        <taxon>Pezizomycotina</taxon>
        <taxon>Leotiomycetes</taxon>
        <taxon>Helotiales</taxon>
        <taxon>Hyaloscyphaceae</taxon>
        <taxon>Hyaloscypha</taxon>
        <taxon>Hyaloscypha variabilis</taxon>
    </lineage>
</organism>
<protein>
    <recommendedName>
        <fullName evidence="7">AA1-like domain-containing protein</fullName>
    </recommendedName>
</protein>
<gene>
    <name evidence="8" type="ORF">L207DRAFT_575417</name>
</gene>
<feature type="signal peptide" evidence="6">
    <location>
        <begin position="1"/>
        <end position="18"/>
    </location>
</feature>
<keyword evidence="2" id="KW-0964">Secreted</keyword>
<dbReference type="AlphaFoldDB" id="A0A2J6SDB6"/>
<name>A0A2J6SDB6_HYAVF</name>
<dbReference type="Proteomes" id="UP000235786">
    <property type="component" value="Unassembled WGS sequence"/>
</dbReference>
<feature type="domain" description="AA1-like" evidence="7">
    <location>
        <begin position="18"/>
        <end position="131"/>
    </location>
</feature>
<feature type="disulfide bond" evidence="5">
    <location>
        <begin position="106"/>
        <end position="118"/>
    </location>
</feature>
<evidence type="ECO:0000313" key="8">
    <source>
        <dbReference type="EMBL" id="PMD48763.1"/>
    </source>
</evidence>
<dbReference type="OrthoDB" id="3928926at2759"/>
<evidence type="ECO:0000256" key="3">
    <source>
        <dbReference type="ARBA" id="ARBA00022729"/>
    </source>
</evidence>
<dbReference type="Pfam" id="PF16541">
    <property type="entry name" value="AltA1"/>
    <property type="match status" value="1"/>
</dbReference>
<accession>A0A2J6SDB6</accession>
<sequence>MHFSTIAVPAVFAALAAASNETVTVENLTIRDNDGVQAAELTLQPANVTCSANGSELVNYSVALCGNSNYRFAVNGSNSVYGLRLYKELGVAFGLYGEADHVPVYCHAGGNGQDDFVCDQVAALEVTISSA</sequence>
<evidence type="ECO:0000256" key="2">
    <source>
        <dbReference type="ARBA" id="ARBA00022525"/>
    </source>
</evidence>
<keyword evidence="3 6" id="KW-0732">Signal</keyword>
<dbReference type="GO" id="GO:0005576">
    <property type="term" value="C:extracellular region"/>
    <property type="evidence" value="ECO:0007669"/>
    <property type="project" value="UniProtKB-SubCell"/>
</dbReference>
<evidence type="ECO:0000259" key="7">
    <source>
        <dbReference type="PROSITE" id="PS51895"/>
    </source>
</evidence>
<evidence type="ECO:0000256" key="4">
    <source>
        <dbReference type="ARBA" id="ARBA00023157"/>
    </source>
</evidence>
<dbReference type="Gene3D" id="2.40.350.20">
    <property type="match status" value="1"/>
</dbReference>
<dbReference type="InterPro" id="IPR032382">
    <property type="entry name" value="AltA1"/>
</dbReference>
<evidence type="ECO:0000256" key="1">
    <source>
        <dbReference type="ARBA" id="ARBA00004613"/>
    </source>
</evidence>
<evidence type="ECO:0000256" key="6">
    <source>
        <dbReference type="SAM" id="SignalP"/>
    </source>
</evidence>
<keyword evidence="9" id="KW-1185">Reference proteome</keyword>
<dbReference type="PROSITE" id="PS51895">
    <property type="entry name" value="AA1"/>
    <property type="match status" value="1"/>
</dbReference>
<feature type="chain" id="PRO_5014364993" description="AA1-like domain-containing protein" evidence="6">
    <location>
        <begin position="19"/>
        <end position="131"/>
    </location>
</feature>
<reference evidence="8 9" key="1">
    <citation type="submission" date="2016-04" db="EMBL/GenBank/DDBJ databases">
        <title>A degradative enzymes factory behind the ericoid mycorrhizal symbiosis.</title>
        <authorList>
            <consortium name="DOE Joint Genome Institute"/>
            <person name="Martino E."/>
            <person name="Morin E."/>
            <person name="Grelet G."/>
            <person name="Kuo A."/>
            <person name="Kohler A."/>
            <person name="Daghino S."/>
            <person name="Barry K."/>
            <person name="Choi C."/>
            <person name="Cichocki N."/>
            <person name="Clum A."/>
            <person name="Copeland A."/>
            <person name="Hainaut M."/>
            <person name="Haridas S."/>
            <person name="Labutti K."/>
            <person name="Lindquist E."/>
            <person name="Lipzen A."/>
            <person name="Khouja H.-R."/>
            <person name="Murat C."/>
            <person name="Ohm R."/>
            <person name="Olson A."/>
            <person name="Spatafora J."/>
            <person name="Veneault-Fourrey C."/>
            <person name="Henrissat B."/>
            <person name="Grigoriev I."/>
            <person name="Martin F."/>
            <person name="Perotto S."/>
        </authorList>
    </citation>
    <scope>NUCLEOTIDE SEQUENCE [LARGE SCALE GENOMIC DNA]</scope>
    <source>
        <strain evidence="8 9">F</strain>
    </source>
</reference>
<comment type="subcellular location">
    <subcellularLocation>
        <location evidence="1">Secreted</location>
    </subcellularLocation>
</comment>
<evidence type="ECO:0000313" key="9">
    <source>
        <dbReference type="Proteomes" id="UP000235786"/>
    </source>
</evidence>
<evidence type="ECO:0000256" key="5">
    <source>
        <dbReference type="PROSITE-ProRule" id="PRU01243"/>
    </source>
</evidence>
<feature type="disulfide bond" evidence="5">
    <location>
        <begin position="50"/>
        <end position="65"/>
    </location>
</feature>
<proteinExistence type="predicted"/>